<gene>
    <name evidence="7" type="ORF">GCM10025783_23870</name>
</gene>
<feature type="transmembrane region" description="Helical" evidence="5">
    <location>
        <begin position="47"/>
        <end position="69"/>
    </location>
</feature>
<comment type="caution">
    <text evidence="7">The sequence shown here is derived from an EMBL/GenBank/DDBJ whole genome shotgun (WGS) entry which is preliminary data.</text>
</comment>
<dbReference type="PANTHER" id="PTHR23514">
    <property type="entry name" value="BYPASS OF STOP CODON PROTEIN 6"/>
    <property type="match status" value="1"/>
</dbReference>
<name>A0ABP8Z9W6_9MICO</name>
<dbReference type="SUPFAM" id="SSF103473">
    <property type="entry name" value="MFS general substrate transporter"/>
    <property type="match status" value="1"/>
</dbReference>
<keyword evidence="2 5" id="KW-0812">Transmembrane</keyword>
<dbReference type="InterPro" id="IPR036259">
    <property type="entry name" value="MFS_trans_sf"/>
</dbReference>
<evidence type="ECO:0000256" key="5">
    <source>
        <dbReference type="SAM" id="Phobius"/>
    </source>
</evidence>
<evidence type="ECO:0000256" key="3">
    <source>
        <dbReference type="ARBA" id="ARBA00022989"/>
    </source>
</evidence>
<feature type="transmembrane region" description="Helical" evidence="5">
    <location>
        <begin position="379"/>
        <end position="398"/>
    </location>
</feature>
<evidence type="ECO:0000313" key="7">
    <source>
        <dbReference type="EMBL" id="GAA4750575.1"/>
    </source>
</evidence>
<organism evidence="7 8">
    <name type="scientific">Amnibacterium soli</name>
    <dbReference type="NCBI Taxonomy" id="1282736"/>
    <lineage>
        <taxon>Bacteria</taxon>
        <taxon>Bacillati</taxon>
        <taxon>Actinomycetota</taxon>
        <taxon>Actinomycetes</taxon>
        <taxon>Micrococcales</taxon>
        <taxon>Microbacteriaceae</taxon>
        <taxon>Amnibacterium</taxon>
    </lineage>
</organism>
<dbReference type="RefSeq" id="WP_345481432.1">
    <property type="nucleotide sequence ID" value="NZ_BAABLP010000004.1"/>
</dbReference>
<evidence type="ECO:0000313" key="8">
    <source>
        <dbReference type="Proteomes" id="UP001500121"/>
    </source>
</evidence>
<evidence type="ECO:0000256" key="2">
    <source>
        <dbReference type="ARBA" id="ARBA00022692"/>
    </source>
</evidence>
<feature type="transmembrane region" description="Helical" evidence="5">
    <location>
        <begin position="258"/>
        <end position="278"/>
    </location>
</feature>
<feature type="transmembrane region" description="Helical" evidence="5">
    <location>
        <begin position="18"/>
        <end position="35"/>
    </location>
</feature>
<dbReference type="Gene3D" id="1.20.1250.20">
    <property type="entry name" value="MFS general substrate transporter like domains"/>
    <property type="match status" value="2"/>
</dbReference>
<keyword evidence="8" id="KW-1185">Reference proteome</keyword>
<reference evidence="8" key="1">
    <citation type="journal article" date="2019" name="Int. J. Syst. Evol. Microbiol.">
        <title>The Global Catalogue of Microorganisms (GCM) 10K type strain sequencing project: providing services to taxonomists for standard genome sequencing and annotation.</title>
        <authorList>
            <consortium name="The Broad Institute Genomics Platform"/>
            <consortium name="The Broad Institute Genome Sequencing Center for Infectious Disease"/>
            <person name="Wu L."/>
            <person name="Ma J."/>
        </authorList>
    </citation>
    <scope>NUCLEOTIDE SEQUENCE [LARGE SCALE GENOMIC DNA]</scope>
    <source>
        <strain evidence="8">JCM 19015</strain>
    </source>
</reference>
<dbReference type="PROSITE" id="PS50850">
    <property type="entry name" value="MFS"/>
    <property type="match status" value="1"/>
</dbReference>
<dbReference type="InterPro" id="IPR020846">
    <property type="entry name" value="MFS_dom"/>
</dbReference>
<keyword evidence="3 5" id="KW-1133">Transmembrane helix</keyword>
<protein>
    <submittedName>
        <fullName evidence="7">MFS transporter</fullName>
    </submittedName>
</protein>
<feature type="transmembrane region" description="Helical" evidence="5">
    <location>
        <begin position="147"/>
        <end position="168"/>
    </location>
</feature>
<dbReference type="PANTHER" id="PTHR23514:SF13">
    <property type="entry name" value="INNER MEMBRANE PROTEIN YBJJ"/>
    <property type="match status" value="1"/>
</dbReference>
<evidence type="ECO:0000256" key="4">
    <source>
        <dbReference type="ARBA" id="ARBA00023136"/>
    </source>
</evidence>
<comment type="subcellular location">
    <subcellularLocation>
        <location evidence="1">Cell membrane</location>
        <topology evidence="1">Multi-pass membrane protein</topology>
    </subcellularLocation>
</comment>
<keyword evidence="4 5" id="KW-0472">Membrane</keyword>
<feature type="transmembrane region" description="Helical" evidence="5">
    <location>
        <begin position="105"/>
        <end position="126"/>
    </location>
</feature>
<dbReference type="InterPro" id="IPR011701">
    <property type="entry name" value="MFS"/>
</dbReference>
<proteinExistence type="predicted"/>
<feature type="transmembrane region" description="Helical" evidence="5">
    <location>
        <begin position="174"/>
        <end position="192"/>
    </location>
</feature>
<dbReference type="Proteomes" id="UP001500121">
    <property type="component" value="Unassembled WGS sequence"/>
</dbReference>
<dbReference type="Pfam" id="PF07690">
    <property type="entry name" value="MFS_1"/>
    <property type="match status" value="1"/>
</dbReference>
<feature type="transmembrane region" description="Helical" evidence="5">
    <location>
        <begin position="81"/>
        <end position="99"/>
    </location>
</feature>
<accession>A0ABP8Z9W6</accession>
<evidence type="ECO:0000259" key="6">
    <source>
        <dbReference type="PROSITE" id="PS50850"/>
    </source>
</evidence>
<dbReference type="InterPro" id="IPR051788">
    <property type="entry name" value="MFS_Transporter"/>
</dbReference>
<dbReference type="EMBL" id="BAABLP010000004">
    <property type="protein sequence ID" value="GAA4750575.1"/>
    <property type="molecule type" value="Genomic_DNA"/>
</dbReference>
<feature type="transmembrane region" description="Helical" evidence="5">
    <location>
        <begin position="346"/>
        <end position="367"/>
    </location>
</feature>
<feature type="transmembrane region" description="Helical" evidence="5">
    <location>
        <begin position="225"/>
        <end position="246"/>
    </location>
</feature>
<sequence length="417" mass="42000">MTDATTLDRRGIARWRNAVITAFGIGGITVSSWGVRLPALTDELQVSTGTIGAVLAFITVGSIGGLLASTPIAHWLGGRRGVPAALLVIAVAMALMSLGVTVRGIPLLIVAFAVVGFGIGLVDVLLNVEGSAIEAAARRTLMPLMHAAWSVGVAVGSGIGAACAALAIAPSQQFLGEAVLIAVVAVVVARSMPAHAPVPQEAGAPPQRLGDALHAWLRGWRDVKLLLIGVVLLGVELGEGSANTWLTLGVQREHGQTAAIAALFFTAFAVGEAITRILAGPLVDRIGRVAALRITTAVGVVGLLLFILGGGPLLVLLGVLLWSVGVSMGFPLGMSAAAEGGGPNPAARVSVVASIGYFASLAGPPVIGGLAEHVGLLGSFWLLVAFMLAAFAAAGSVAKPLAAAPSSLSLTDERSTP</sequence>
<feature type="domain" description="Major facilitator superfamily (MFS) profile" evidence="6">
    <location>
        <begin position="1"/>
        <end position="402"/>
    </location>
</feature>
<evidence type="ECO:0000256" key="1">
    <source>
        <dbReference type="ARBA" id="ARBA00004651"/>
    </source>
</evidence>